<evidence type="ECO:0000256" key="1">
    <source>
        <dbReference type="SAM" id="MobiDB-lite"/>
    </source>
</evidence>
<reference evidence="2 3" key="1">
    <citation type="journal article" date="2024" name="J Genomics">
        <title>Draft genome sequencing and assembly of Favolaschia claudopus CIRM-BRFM 2984 isolated from oak limbs.</title>
        <authorList>
            <person name="Navarro D."/>
            <person name="Drula E."/>
            <person name="Chaduli D."/>
            <person name="Cazenave R."/>
            <person name="Ahrendt S."/>
            <person name="Wang J."/>
            <person name="Lipzen A."/>
            <person name="Daum C."/>
            <person name="Barry K."/>
            <person name="Grigoriev I.V."/>
            <person name="Favel A."/>
            <person name="Rosso M.N."/>
            <person name="Martin F."/>
        </authorList>
    </citation>
    <scope>NUCLEOTIDE SEQUENCE [LARGE SCALE GENOMIC DNA]</scope>
    <source>
        <strain evidence="2 3">CIRM-BRFM 2984</strain>
    </source>
</reference>
<dbReference type="AlphaFoldDB" id="A0AAV9ZTU4"/>
<comment type="caution">
    <text evidence="2">The sequence shown here is derived from an EMBL/GenBank/DDBJ whole genome shotgun (WGS) entry which is preliminary data.</text>
</comment>
<dbReference type="EMBL" id="JAWWNJ010000113">
    <property type="protein sequence ID" value="KAK6992155.1"/>
    <property type="molecule type" value="Genomic_DNA"/>
</dbReference>
<dbReference type="Proteomes" id="UP001362999">
    <property type="component" value="Unassembled WGS sequence"/>
</dbReference>
<evidence type="ECO:0000313" key="3">
    <source>
        <dbReference type="Proteomes" id="UP001362999"/>
    </source>
</evidence>
<proteinExistence type="predicted"/>
<name>A0AAV9ZTU4_9AGAR</name>
<organism evidence="2 3">
    <name type="scientific">Favolaschia claudopus</name>
    <dbReference type="NCBI Taxonomy" id="2862362"/>
    <lineage>
        <taxon>Eukaryota</taxon>
        <taxon>Fungi</taxon>
        <taxon>Dikarya</taxon>
        <taxon>Basidiomycota</taxon>
        <taxon>Agaricomycotina</taxon>
        <taxon>Agaricomycetes</taxon>
        <taxon>Agaricomycetidae</taxon>
        <taxon>Agaricales</taxon>
        <taxon>Marasmiineae</taxon>
        <taxon>Mycenaceae</taxon>
        <taxon>Favolaschia</taxon>
    </lineage>
</organism>
<keyword evidence="3" id="KW-1185">Reference proteome</keyword>
<evidence type="ECO:0000313" key="2">
    <source>
        <dbReference type="EMBL" id="KAK6992155.1"/>
    </source>
</evidence>
<gene>
    <name evidence="2" type="ORF">R3P38DRAFT_2571364</name>
</gene>
<sequence length="130" mass="14543">MQSAAREPLPRTWNEPPDASVSTQELEFPPKPASEELRHKIISGFCNDIDPSSFEEAGCTVCGLLARKSCLTPKQDVMFDWDLLIVDDVTRKERSLEGDPIESWDGPVVDELCDYVCTECEEQLLKGSIP</sequence>
<feature type="region of interest" description="Disordered" evidence="1">
    <location>
        <begin position="1"/>
        <end position="33"/>
    </location>
</feature>
<protein>
    <submittedName>
        <fullName evidence="2">Uncharacterized protein</fullName>
    </submittedName>
</protein>
<feature type="non-terminal residue" evidence="2">
    <location>
        <position position="130"/>
    </location>
</feature>
<accession>A0AAV9ZTU4</accession>